<feature type="compositionally biased region" description="Pro residues" evidence="30">
    <location>
        <begin position="1216"/>
        <end position="1237"/>
    </location>
</feature>
<keyword evidence="18" id="KW-0965">Cell junction</keyword>
<evidence type="ECO:0000256" key="10">
    <source>
        <dbReference type="ARBA" id="ARBA00014125"/>
    </source>
</evidence>
<comment type="similarity">
    <text evidence="8">Belongs to the vinculin/alpha-catenin family.</text>
</comment>
<dbReference type="FunFam" id="1.10.287.1150:FF:000002">
    <property type="entry name" value="2-oxoglutarate dehydrogenase E1 component"/>
    <property type="match status" value="1"/>
</dbReference>
<evidence type="ECO:0000259" key="33">
    <source>
        <dbReference type="Pfam" id="PF02779"/>
    </source>
</evidence>
<keyword evidence="16" id="KW-0130">Cell adhesion</keyword>
<dbReference type="Gene3D" id="1.20.120.810">
    <property type="entry name" value="Vinculin, Vh2 four-helix bundle"/>
    <property type="match status" value="4"/>
</dbReference>
<dbReference type="EC" id="1.2.4.2" evidence="9"/>
<feature type="region of interest" description="Disordered" evidence="30">
    <location>
        <begin position="1136"/>
        <end position="1200"/>
    </location>
</feature>
<dbReference type="InterPro" id="IPR005475">
    <property type="entry name" value="Transketolase-like_Pyr-bd"/>
</dbReference>
<organism evidence="34 35">
    <name type="scientific">Meloidogyne graminicola</name>
    <dbReference type="NCBI Taxonomy" id="189291"/>
    <lineage>
        <taxon>Eukaryota</taxon>
        <taxon>Metazoa</taxon>
        <taxon>Ecdysozoa</taxon>
        <taxon>Nematoda</taxon>
        <taxon>Chromadorea</taxon>
        <taxon>Rhabditida</taxon>
        <taxon>Tylenchina</taxon>
        <taxon>Tylenchomorpha</taxon>
        <taxon>Tylenchoidea</taxon>
        <taxon>Meloidogynidae</taxon>
        <taxon>Meloidogyninae</taxon>
        <taxon>Meloidogyne</taxon>
    </lineage>
</organism>
<dbReference type="Gene3D" id="1.10.287.1150">
    <property type="entry name" value="TPP helical domain"/>
    <property type="match status" value="1"/>
</dbReference>
<dbReference type="GO" id="GO:0004591">
    <property type="term" value="F:oxoglutarate dehydrogenase (succinyl-transferring) activity"/>
    <property type="evidence" value="ECO:0007669"/>
    <property type="project" value="UniProtKB-EC"/>
</dbReference>
<dbReference type="GO" id="GO:0005912">
    <property type="term" value="C:adherens junction"/>
    <property type="evidence" value="ECO:0007669"/>
    <property type="project" value="UniProtKB-SubCell"/>
</dbReference>
<dbReference type="GO" id="GO:0005759">
    <property type="term" value="C:mitochondrial matrix"/>
    <property type="evidence" value="ECO:0007669"/>
    <property type="project" value="UniProtKB-SubCell"/>
</dbReference>
<evidence type="ECO:0000256" key="25">
    <source>
        <dbReference type="ARBA" id="ARBA00037426"/>
    </source>
</evidence>
<evidence type="ECO:0000256" key="1">
    <source>
        <dbReference type="ARBA" id="ARBA00001946"/>
    </source>
</evidence>
<feature type="coiled-coil region" evidence="29">
    <location>
        <begin position="989"/>
        <end position="1016"/>
    </location>
</feature>
<feature type="compositionally biased region" description="Low complexity" evidence="30">
    <location>
        <begin position="1145"/>
        <end position="1154"/>
    </location>
</feature>
<dbReference type="Gene3D" id="3.40.50.970">
    <property type="match status" value="1"/>
</dbReference>
<keyword evidence="12" id="KW-0963">Cytoplasm</keyword>
<reference evidence="34" key="1">
    <citation type="journal article" date="2020" name="Ecol. Evol.">
        <title>Genome structure and content of the rice root-knot nematode (Meloidogyne graminicola).</title>
        <authorList>
            <person name="Phan N.T."/>
            <person name="Danchin E.G.J."/>
            <person name="Klopp C."/>
            <person name="Perfus-Barbeoch L."/>
            <person name="Kozlowski D.K."/>
            <person name="Koutsovoulos G.D."/>
            <person name="Lopez-Roques C."/>
            <person name="Bouchez O."/>
            <person name="Zahm M."/>
            <person name="Besnard G."/>
            <person name="Bellafiore S."/>
        </authorList>
    </citation>
    <scope>NUCLEOTIDE SEQUENCE</scope>
    <source>
        <strain evidence="34">VN-18</strain>
    </source>
</reference>
<evidence type="ECO:0000256" key="22">
    <source>
        <dbReference type="ARBA" id="ARBA00023136"/>
    </source>
</evidence>
<feature type="region of interest" description="Disordered" evidence="30">
    <location>
        <begin position="1214"/>
        <end position="1244"/>
    </location>
</feature>
<dbReference type="InterPro" id="IPR036723">
    <property type="entry name" value="Alpha-catenin/vinculin-like_sf"/>
</dbReference>
<evidence type="ECO:0000256" key="29">
    <source>
        <dbReference type="SAM" id="Coils"/>
    </source>
</evidence>
<keyword evidence="17" id="KW-0809">Transit peptide</keyword>
<evidence type="ECO:0000256" key="24">
    <source>
        <dbReference type="ARBA" id="ARBA00023212"/>
    </source>
</evidence>
<evidence type="ECO:0000256" key="4">
    <source>
        <dbReference type="ARBA" id="ARBA00004305"/>
    </source>
</evidence>
<dbReference type="GO" id="GO:0005198">
    <property type="term" value="F:structural molecule activity"/>
    <property type="evidence" value="ECO:0007669"/>
    <property type="project" value="InterPro"/>
</dbReference>
<evidence type="ECO:0000256" key="2">
    <source>
        <dbReference type="ARBA" id="ARBA00001964"/>
    </source>
</evidence>
<comment type="cofactor">
    <cofactor evidence="1">
        <name>Mg(2+)</name>
        <dbReference type="ChEBI" id="CHEBI:18420"/>
    </cofactor>
</comment>
<gene>
    <name evidence="34" type="ORF">Mgra_00001273</name>
</gene>
<dbReference type="InterPro" id="IPR006077">
    <property type="entry name" value="Vinculin/catenin"/>
</dbReference>
<dbReference type="PANTHER" id="PTHR46180">
    <property type="entry name" value="VINCULIN"/>
    <property type="match status" value="1"/>
</dbReference>
<evidence type="ECO:0000256" key="3">
    <source>
        <dbReference type="ARBA" id="ARBA00004245"/>
    </source>
</evidence>
<dbReference type="Pfam" id="PF01044">
    <property type="entry name" value="Vinculin"/>
    <property type="match status" value="2"/>
</dbReference>
<evidence type="ECO:0000256" key="31">
    <source>
        <dbReference type="SAM" id="Phobius"/>
    </source>
</evidence>
<keyword evidence="19" id="KW-0560">Oxidoreductase</keyword>
<dbReference type="Pfam" id="PF02779">
    <property type="entry name" value="Transket_pyr"/>
    <property type="match status" value="1"/>
</dbReference>
<keyword evidence="22 31" id="KW-0472">Membrane</keyword>
<dbReference type="Gene3D" id="1.20.120.230">
    <property type="entry name" value="Alpha-catenin/vinculin-like"/>
    <property type="match status" value="2"/>
</dbReference>
<keyword evidence="23" id="KW-0009">Actin-binding</keyword>
<keyword evidence="20" id="KW-0786">Thiamine pyrophosphate</keyword>
<evidence type="ECO:0000256" key="28">
    <source>
        <dbReference type="ARBA" id="ARBA00051911"/>
    </source>
</evidence>
<evidence type="ECO:0000313" key="35">
    <source>
        <dbReference type="Proteomes" id="UP000605970"/>
    </source>
</evidence>
<keyword evidence="14" id="KW-0677">Repeat</keyword>
<dbReference type="SUPFAM" id="SSF52518">
    <property type="entry name" value="Thiamin diphosphate-binding fold (THDP-binding)"/>
    <property type="match status" value="2"/>
</dbReference>
<evidence type="ECO:0000256" key="5">
    <source>
        <dbReference type="ARBA" id="ARBA00004413"/>
    </source>
</evidence>
<evidence type="ECO:0000256" key="14">
    <source>
        <dbReference type="ARBA" id="ARBA00022737"/>
    </source>
</evidence>
<evidence type="ECO:0000256" key="23">
    <source>
        <dbReference type="ARBA" id="ARBA00023203"/>
    </source>
</evidence>
<dbReference type="SUPFAM" id="SSF47220">
    <property type="entry name" value="alpha-catenin/vinculin-like"/>
    <property type="match status" value="6"/>
</dbReference>
<keyword evidence="29" id="KW-0175">Coiled coil</keyword>
<evidence type="ECO:0000256" key="17">
    <source>
        <dbReference type="ARBA" id="ARBA00022946"/>
    </source>
</evidence>
<dbReference type="CDD" id="cd02016">
    <property type="entry name" value="TPP_E1_OGDC_like"/>
    <property type="match status" value="1"/>
</dbReference>
<dbReference type="GO" id="GO:0051015">
    <property type="term" value="F:actin filament binding"/>
    <property type="evidence" value="ECO:0007669"/>
    <property type="project" value="InterPro"/>
</dbReference>
<dbReference type="PRINTS" id="PR00806">
    <property type="entry name" value="VINCULIN"/>
</dbReference>
<dbReference type="EMBL" id="JABEBT010000006">
    <property type="protein sequence ID" value="KAF7639311.1"/>
    <property type="molecule type" value="Genomic_DNA"/>
</dbReference>
<comment type="function">
    <text evidence="25">The 2-oxoglutarate dehydrogenase complex catalyzes the overall conversion of 2-oxoglutarate to succinyl-CoA and CO(2). It contains multiple copies of three enzymatic components: 2-oxoglutarate dehydrogenase (E1), dihydrolipoamide succinyltransferase (E2) and lipoamide dehydrogenase (E3).</text>
</comment>
<dbReference type="InterPro" id="IPR001017">
    <property type="entry name" value="DH_E1"/>
</dbReference>
<dbReference type="InterPro" id="IPR017997">
    <property type="entry name" value="Vinculin"/>
</dbReference>
<evidence type="ECO:0000256" key="7">
    <source>
        <dbReference type="ARBA" id="ARBA00006936"/>
    </source>
</evidence>
<evidence type="ECO:0000256" key="19">
    <source>
        <dbReference type="ARBA" id="ARBA00023002"/>
    </source>
</evidence>
<evidence type="ECO:0000256" key="26">
    <source>
        <dbReference type="ARBA" id="ARBA00040267"/>
    </source>
</evidence>
<protein>
    <recommendedName>
        <fullName evidence="26">2-oxoglutarate dehydrogenase, mitochondrial</fullName>
        <ecNumber evidence="9">1.2.4.2</ecNumber>
    </recommendedName>
    <alternativeName>
        <fullName evidence="27">2-oxoglutarate dehydrogenase complex component E1</fullName>
    </alternativeName>
    <alternativeName>
        <fullName evidence="10">Vinculin</fullName>
    </alternativeName>
</protein>
<evidence type="ECO:0000256" key="11">
    <source>
        <dbReference type="ARBA" id="ARBA00022475"/>
    </source>
</evidence>
<dbReference type="GO" id="GO:0007155">
    <property type="term" value="P:cell adhesion"/>
    <property type="evidence" value="ECO:0007669"/>
    <property type="project" value="UniProtKB-KW"/>
</dbReference>
<feature type="region of interest" description="Disordered" evidence="30">
    <location>
        <begin position="1107"/>
        <end position="1126"/>
    </location>
</feature>
<comment type="caution">
    <text evidence="34">The sequence shown here is derived from an EMBL/GenBank/DDBJ whole genome shotgun (WGS) entry which is preliminary data.</text>
</comment>
<keyword evidence="31" id="KW-0812">Transmembrane</keyword>
<evidence type="ECO:0000256" key="30">
    <source>
        <dbReference type="SAM" id="MobiDB-lite"/>
    </source>
</evidence>
<evidence type="ECO:0000256" key="15">
    <source>
        <dbReference type="ARBA" id="ARBA00022842"/>
    </source>
</evidence>
<evidence type="ECO:0000256" key="8">
    <source>
        <dbReference type="ARBA" id="ARBA00008376"/>
    </source>
</evidence>
<dbReference type="GO" id="GO:0046872">
    <property type="term" value="F:metal ion binding"/>
    <property type="evidence" value="ECO:0007669"/>
    <property type="project" value="UniProtKB-KW"/>
</dbReference>
<keyword evidence="15" id="KW-0460">Magnesium</keyword>
<keyword evidence="11" id="KW-1003">Cell membrane</keyword>
<keyword evidence="35" id="KW-1185">Reference proteome</keyword>
<evidence type="ECO:0000256" key="18">
    <source>
        <dbReference type="ARBA" id="ARBA00022949"/>
    </source>
</evidence>
<accession>A0A8S9ZZY3</accession>
<dbReference type="InterPro" id="IPR029061">
    <property type="entry name" value="THDP-binding"/>
</dbReference>
<feature type="coiled-coil region" evidence="29">
    <location>
        <begin position="842"/>
        <end position="894"/>
    </location>
</feature>
<sequence>MEVLGYILNKCMRAGFMIRILFTKVGMLTLAMYMLVLNQDRLFSLHLFSLMSFPTPHATVAMRDFKEVQPTTATSVIPADDLTRAINDHLKIQLLIRSYQTRGHNIADLDPLGINSADLDDTIPRELELDFYGFSEQDLDREFLLPPTTFIGGDKATLTLRDIVDRLKKSYCNRTGVEYMHLTNYEQQDWVRKHFEAPRVTELTPAQKKVLFKRLIRSTKFEDFLAKKWPSEKRFGLEGCEVLIPAIKQVIDQSSAMGVDSVVIGMPHRGRLNVLSNVCRQPLSTILSQFSTLEPTDEGSGDVQISPRSVDPVVQGKVHAEAYYSNDPTCDRHLALILHGDASFSGQGVVMETFNLNDLRDYAIHGAIHIVVNNQIGFTTDPRSSRSSPYCTDAGRVMGAPIFHVNADDPEAVMHVCNVASEWRKEFRKDVIIDLVCYRRYGHNELDEPMFTQPLMYQRIKQAKPVLEQYKKKFLMKELLIKNMWMMNLASMVQFWKKLMKMQRKLQPFVIVIGRRDMYLENSLDWSIGEALAFGSLLKEGIHVRLSGQDVERGTFSHRHHILHDQKIDQKTYNPLNDLSEIALVRVEQISPFPYDLLIEECNKYSNADIIWAQEEHKVSRLVILHEEAEDGNAMPDLTKPVSAVSRAVDNLIKVGYETCNSSEDKILKQEMPPALQRVEVSSRLLEEACYLLKIYIQISEESQKGLGEAASNRNYLGQRMTDEVNEIIRVLQLTAYDEDEWDQDNVTVMRKALSAAQSLLSAACEWLSDPNGRPGAVGEKAIRRICEYAAHTTGGKLEQAQRWLDNPGINDGGMGLQAIRSLLDEARRLANKLPPADRDRLLNVCADLDKMSNQLSDLERNGLGNTPEANNLRQQLRDKLRELSDLMKRVLTDKVVEDFADITTPLKAFVEAVYAPMDTPYREENFENKSSNLRDCSGRMANTGLLVAKCGPCKNKKTVEGLIDASNKVNQMTPQIISAGKIRLHNSTENADRHFENLRKEYADALNRLRAYVDDAIDTGEFVRASEGAMRRYTNKCEEAISTNIPQKMVDNTSQIARLGNRVLMSAKNEADNSEDPQFVRKVNDAASNLHSAIPPMVNQAKQVAINPRDQASASRWRDTNDRLLDSVRNVGDAITGLPSRRATPPQQQPTPQRFENNIHAPPSHIPLNSHYHQQQQQQKPPPQWPSEHNVYESPMRAPGEPIVHNRLIVREEIPAPPRPPPPVEISPAPRPPPPPELDEEEETRAFWERYHLPTAQYQPILSAAYNLQQELRQWSSQENDIVAAAKRMAVLMARLSQLVRGEGGTKKDLIDCAKAIADSSEEVTRLAVQLARQCTDIKMRTEQKKMKKQWNN</sequence>
<evidence type="ECO:0000256" key="16">
    <source>
        <dbReference type="ARBA" id="ARBA00022889"/>
    </source>
</evidence>
<keyword evidence="31" id="KW-1133">Transmembrane helix</keyword>
<feature type="compositionally biased region" description="Basic and acidic residues" evidence="30">
    <location>
        <begin position="1117"/>
        <end position="1126"/>
    </location>
</feature>
<keyword evidence="24" id="KW-0206">Cytoskeleton</keyword>
<dbReference type="Pfam" id="PF00676">
    <property type="entry name" value="E1_dh"/>
    <property type="match status" value="1"/>
</dbReference>
<dbReference type="Proteomes" id="UP000605970">
    <property type="component" value="Unassembled WGS sequence"/>
</dbReference>
<dbReference type="OrthoDB" id="29742at2759"/>
<feature type="domain" description="Dehydrogenase E1 component" evidence="32">
    <location>
        <begin position="214"/>
        <end position="479"/>
    </location>
</feature>
<keyword evidence="13" id="KW-0479">Metal-binding</keyword>
<feature type="domain" description="Transketolase-like pyrimidine-binding" evidence="33">
    <location>
        <begin position="523"/>
        <end position="567"/>
    </location>
</feature>
<evidence type="ECO:0000256" key="20">
    <source>
        <dbReference type="ARBA" id="ARBA00023052"/>
    </source>
</evidence>
<keyword evidence="21" id="KW-0496">Mitochondrion</keyword>
<evidence type="ECO:0000313" key="34">
    <source>
        <dbReference type="EMBL" id="KAF7639311.1"/>
    </source>
</evidence>
<evidence type="ECO:0000256" key="21">
    <source>
        <dbReference type="ARBA" id="ARBA00023128"/>
    </source>
</evidence>
<comment type="subcellular location">
    <subcellularLocation>
        <location evidence="6">Cell junction</location>
        <location evidence="6">Adherens junction</location>
    </subcellularLocation>
    <subcellularLocation>
        <location evidence="5">Cell membrane</location>
        <topology evidence="5">Peripheral membrane protein</topology>
        <orientation evidence="5">Cytoplasmic side</orientation>
    </subcellularLocation>
    <subcellularLocation>
        <location evidence="3">Cytoplasm</location>
        <location evidence="3">Cytoskeleton</location>
    </subcellularLocation>
    <subcellularLocation>
        <location evidence="4">Mitochondrion matrix</location>
    </subcellularLocation>
</comment>
<comment type="catalytic activity">
    <reaction evidence="28">
        <text>N(6)-[(R)-lipoyl]-L-lysyl-[protein] + 2-oxoglutarate + H(+) = N(6)-[(R)-S(8)-succinyldihydrolipoyl]-L-lysyl-[protein] + CO2</text>
        <dbReference type="Rhea" id="RHEA:12188"/>
        <dbReference type="Rhea" id="RHEA-COMP:10474"/>
        <dbReference type="Rhea" id="RHEA-COMP:20092"/>
        <dbReference type="ChEBI" id="CHEBI:15378"/>
        <dbReference type="ChEBI" id="CHEBI:16526"/>
        <dbReference type="ChEBI" id="CHEBI:16810"/>
        <dbReference type="ChEBI" id="CHEBI:83099"/>
        <dbReference type="ChEBI" id="CHEBI:83120"/>
        <dbReference type="EC" id="1.2.4.2"/>
    </reaction>
</comment>
<evidence type="ECO:0000256" key="9">
    <source>
        <dbReference type="ARBA" id="ARBA00012280"/>
    </source>
</evidence>
<dbReference type="InterPro" id="IPR000633">
    <property type="entry name" value="Vinculin_CS"/>
</dbReference>
<comment type="cofactor">
    <cofactor evidence="2">
        <name>thiamine diphosphate</name>
        <dbReference type="ChEBI" id="CHEBI:58937"/>
    </cofactor>
</comment>
<proteinExistence type="inferred from homology"/>
<feature type="transmembrane region" description="Helical" evidence="31">
    <location>
        <begin position="16"/>
        <end position="36"/>
    </location>
</feature>
<evidence type="ECO:0000256" key="6">
    <source>
        <dbReference type="ARBA" id="ARBA00004536"/>
    </source>
</evidence>
<dbReference type="PROSITE" id="PS00664">
    <property type="entry name" value="VINCULIN_2"/>
    <property type="match status" value="1"/>
</dbReference>
<evidence type="ECO:0000256" key="12">
    <source>
        <dbReference type="ARBA" id="ARBA00022490"/>
    </source>
</evidence>
<evidence type="ECO:0000256" key="27">
    <source>
        <dbReference type="ARBA" id="ARBA00042984"/>
    </source>
</evidence>
<dbReference type="GO" id="GO:0015629">
    <property type="term" value="C:actin cytoskeleton"/>
    <property type="evidence" value="ECO:0007669"/>
    <property type="project" value="InterPro"/>
</dbReference>
<name>A0A8S9ZZY3_9BILA</name>
<evidence type="ECO:0000259" key="32">
    <source>
        <dbReference type="Pfam" id="PF00676"/>
    </source>
</evidence>
<dbReference type="GO" id="GO:0005886">
    <property type="term" value="C:plasma membrane"/>
    <property type="evidence" value="ECO:0007669"/>
    <property type="project" value="UniProtKB-SubCell"/>
</dbReference>
<evidence type="ECO:0000256" key="13">
    <source>
        <dbReference type="ARBA" id="ARBA00022723"/>
    </source>
</evidence>
<comment type="similarity">
    <text evidence="7">Belongs to the alpha-ketoglutarate dehydrogenase family.</text>
</comment>